<feature type="domain" description="OmpR/PhoB-type" evidence="10">
    <location>
        <begin position="134"/>
        <end position="229"/>
    </location>
</feature>
<keyword evidence="1 6" id="KW-0597">Phosphoprotein</keyword>
<evidence type="ECO:0000313" key="11">
    <source>
        <dbReference type="EMBL" id="MBQ0826557.1"/>
    </source>
</evidence>
<evidence type="ECO:0000256" key="5">
    <source>
        <dbReference type="ARBA" id="ARBA00023163"/>
    </source>
</evidence>
<dbReference type="GO" id="GO:0005829">
    <property type="term" value="C:cytosol"/>
    <property type="evidence" value="ECO:0007669"/>
    <property type="project" value="TreeGrafter"/>
</dbReference>
<dbReference type="PROSITE" id="PS51755">
    <property type="entry name" value="OMPR_PHOB"/>
    <property type="match status" value="1"/>
</dbReference>
<reference evidence="11" key="1">
    <citation type="submission" date="2021-04" db="EMBL/GenBank/DDBJ databases">
        <title>Genome seq and assembly of Streptomyces sp. RG38.</title>
        <authorList>
            <person name="Chhetri G."/>
        </authorList>
    </citation>
    <scope>NUCLEOTIDE SEQUENCE</scope>
    <source>
        <strain evidence="11">RG38</strain>
    </source>
</reference>
<feature type="DNA-binding region" description="OmpR/PhoB-type" evidence="7">
    <location>
        <begin position="134"/>
        <end position="229"/>
    </location>
</feature>
<dbReference type="SMART" id="SM00862">
    <property type="entry name" value="Trans_reg_C"/>
    <property type="match status" value="1"/>
</dbReference>
<dbReference type="PANTHER" id="PTHR48111:SF1">
    <property type="entry name" value="TWO-COMPONENT RESPONSE REGULATOR ORR33"/>
    <property type="match status" value="1"/>
</dbReference>
<feature type="compositionally biased region" description="Basic and acidic residues" evidence="8">
    <location>
        <begin position="124"/>
        <end position="135"/>
    </location>
</feature>
<keyword evidence="4 7" id="KW-0238">DNA-binding</keyword>
<dbReference type="SUPFAM" id="SSF52172">
    <property type="entry name" value="CheY-like"/>
    <property type="match status" value="1"/>
</dbReference>
<dbReference type="Gene3D" id="6.10.250.690">
    <property type="match status" value="1"/>
</dbReference>
<keyword evidence="3" id="KW-0805">Transcription regulation</keyword>
<evidence type="ECO:0000256" key="6">
    <source>
        <dbReference type="PROSITE-ProRule" id="PRU00169"/>
    </source>
</evidence>
<accession>A0A941B1V8</accession>
<dbReference type="SUPFAM" id="SSF46894">
    <property type="entry name" value="C-terminal effector domain of the bipartite response regulators"/>
    <property type="match status" value="1"/>
</dbReference>
<keyword evidence="2" id="KW-0902">Two-component regulatory system</keyword>
<dbReference type="EMBL" id="JAGPNL010000002">
    <property type="protein sequence ID" value="MBQ0826557.1"/>
    <property type="molecule type" value="Genomic_DNA"/>
</dbReference>
<comment type="caution">
    <text evidence="11">The sequence shown here is derived from an EMBL/GenBank/DDBJ whole genome shotgun (WGS) entry which is preliminary data.</text>
</comment>
<dbReference type="Pfam" id="PF00072">
    <property type="entry name" value="Response_reg"/>
    <property type="match status" value="1"/>
</dbReference>
<dbReference type="InterPro" id="IPR036388">
    <property type="entry name" value="WH-like_DNA-bd_sf"/>
</dbReference>
<dbReference type="PANTHER" id="PTHR48111">
    <property type="entry name" value="REGULATOR OF RPOS"/>
    <property type="match status" value="1"/>
</dbReference>
<name>A0A941B1V8_9ACTN</name>
<dbReference type="Gene3D" id="3.40.50.2300">
    <property type="match status" value="1"/>
</dbReference>
<dbReference type="AlphaFoldDB" id="A0A941B1V8"/>
<organism evidence="11 12">
    <name type="scientific">Streptomyces tagetis</name>
    <dbReference type="NCBI Taxonomy" id="2820809"/>
    <lineage>
        <taxon>Bacteria</taxon>
        <taxon>Bacillati</taxon>
        <taxon>Actinomycetota</taxon>
        <taxon>Actinomycetes</taxon>
        <taxon>Kitasatosporales</taxon>
        <taxon>Streptomycetaceae</taxon>
        <taxon>Streptomyces</taxon>
    </lineage>
</organism>
<dbReference type="GO" id="GO:0000156">
    <property type="term" value="F:phosphorelay response regulator activity"/>
    <property type="evidence" value="ECO:0007669"/>
    <property type="project" value="TreeGrafter"/>
</dbReference>
<protein>
    <submittedName>
        <fullName evidence="11">Response regulator transcription factor</fullName>
    </submittedName>
</protein>
<dbReference type="Pfam" id="PF00486">
    <property type="entry name" value="Trans_reg_C"/>
    <property type="match status" value="1"/>
</dbReference>
<dbReference type="SMART" id="SM00448">
    <property type="entry name" value="REC"/>
    <property type="match status" value="1"/>
</dbReference>
<evidence type="ECO:0000256" key="7">
    <source>
        <dbReference type="PROSITE-ProRule" id="PRU01091"/>
    </source>
</evidence>
<dbReference type="GO" id="GO:0032993">
    <property type="term" value="C:protein-DNA complex"/>
    <property type="evidence" value="ECO:0007669"/>
    <property type="project" value="TreeGrafter"/>
</dbReference>
<dbReference type="Gene3D" id="1.10.10.10">
    <property type="entry name" value="Winged helix-like DNA-binding domain superfamily/Winged helix DNA-binding domain"/>
    <property type="match status" value="1"/>
</dbReference>
<feature type="region of interest" description="Disordered" evidence="8">
    <location>
        <begin position="120"/>
        <end position="139"/>
    </location>
</feature>
<evidence type="ECO:0000313" key="12">
    <source>
        <dbReference type="Proteomes" id="UP000677875"/>
    </source>
</evidence>
<dbReference type="CDD" id="cd00383">
    <property type="entry name" value="trans_reg_C"/>
    <property type="match status" value="1"/>
</dbReference>
<dbReference type="Proteomes" id="UP000677875">
    <property type="component" value="Unassembled WGS sequence"/>
</dbReference>
<dbReference type="RefSeq" id="WP_210869944.1">
    <property type="nucleotide sequence ID" value="NZ_JAGPNL010000002.1"/>
</dbReference>
<dbReference type="GO" id="GO:0006355">
    <property type="term" value="P:regulation of DNA-templated transcription"/>
    <property type="evidence" value="ECO:0007669"/>
    <property type="project" value="InterPro"/>
</dbReference>
<gene>
    <name evidence="11" type="ORF">J5Y05_08560</name>
</gene>
<feature type="domain" description="Response regulatory" evidence="9">
    <location>
        <begin position="2"/>
        <end position="113"/>
    </location>
</feature>
<dbReference type="InterPro" id="IPR039420">
    <property type="entry name" value="WalR-like"/>
</dbReference>
<evidence type="ECO:0000259" key="10">
    <source>
        <dbReference type="PROSITE" id="PS51755"/>
    </source>
</evidence>
<evidence type="ECO:0000259" key="9">
    <source>
        <dbReference type="PROSITE" id="PS50110"/>
    </source>
</evidence>
<sequence>MRVLLVEDDENVADALTTVLRQQGNDTVSVCTASETMAVLDGIDLVLLDLELPDLDGLEVCKRIRDTSSVPIIILTGRTNEIDKVLGLQAGADDYITKPYSVHELRARMEAVTRRVCRCGTPSPEHRPSCRDERGVATAGPLSLDPRSREVTLGGRPVPLTRKEFDLLAMLMEEPGKVHTRKDIISRVWDENWYGSTRTLDVHIGALRQKLGSYHWIETTRGVGFRLGAPSPVS</sequence>
<evidence type="ECO:0000256" key="3">
    <source>
        <dbReference type="ARBA" id="ARBA00023015"/>
    </source>
</evidence>
<evidence type="ECO:0000256" key="4">
    <source>
        <dbReference type="ARBA" id="ARBA00023125"/>
    </source>
</evidence>
<dbReference type="InterPro" id="IPR016032">
    <property type="entry name" value="Sig_transdc_resp-reg_C-effctor"/>
</dbReference>
<dbReference type="InterPro" id="IPR001867">
    <property type="entry name" value="OmpR/PhoB-type_DNA-bd"/>
</dbReference>
<keyword evidence="12" id="KW-1185">Reference proteome</keyword>
<dbReference type="InterPro" id="IPR001789">
    <property type="entry name" value="Sig_transdc_resp-reg_receiver"/>
</dbReference>
<evidence type="ECO:0000256" key="1">
    <source>
        <dbReference type="ARBA" id="ARBA00022553"/>
    </source>
</evidence>
<dbReference type="InterPro" id="IPR011006">
    <property type="entry name" value="CheY-like_superfamily"/>
</dbReference>
<keyword evidence="5" id="KW-0804">Transcription</keyword>
<evidence type="ECO:0000256" key="8">
    <source>
        <dbReference type="SAM" id="MobiDB-lite"/>
    </source>
</evidence>
<dbReference type="GO" id="GO:0000976">
    <property type="term" value="F:transcription cis-regulatory region binding"/>
    <property type="evidence" value="ECO:0007669"/>
    <property type="project" value="TreeGrafter"/>
</dbReference>
<evidence type="ECO:0000256" key="2">
    <source>
        <dbReference type="ARBA" id="ARBA00023012"/>
    </source>
</evidence>
<dbReference type="PROSITE" id="PS50110">
    <property type="entry name" value="RESPONSE_REGULATORY"/>
    <property type="match status" value="1"/>
</dbReference>
<proteinExistence type="predicted"/>
<feature type="modified residue" description="4-aspartylphosphate" evidence="6">
    <location>
        <position position="49"/>
    </location>
</feature>